<organism evidence="2 3">
    <name type="scientific">Gossypium arboreum</name>
    <name type="common">Tree cotton</name>
    <name type="synonym">Gossypium nanking</name>
    <dbReference type="NCBI Taxonomy" id="29729"/>
    <lineage>
        <taxon>Eukaryota</taxon>
        <taxon>Viridiplantae</taxon>
        <taxon>Streptophyta</taxon>
        <taxon>Embryophyta</taxon>
        <taxon>Tracheophyta</taxon>
        <taxon>Spermatophyta</taxon>
        <taxon>Magnoliopsida</taxon>
        <taxon>eudicotyledons</taxon>
        <taxon>Gunneridae</taxon>
        <taxon>Pentapetalae</taxon>
        <taxon>rosids</taxon>
        <taxon>malvids</taxon>
        <taxon>Malvales</taxon>
        <taxon>Malvaceae</taxon>
        <taxon>Malvoideae</taxon>
        <taxon>Gossypium</taxon>
    </lineage>
</organism>
<evidence type="ECO:0000313" key="2">
    <source>
        <dbReference type="EMBL" id="KAK5817633.1"/>
    </source>
</evidence>
<dbReference type="EMBL" id="JARKNE010000007">
    <property type="protein sequence ID" value="KAK5817633.1"/>
    <property type="molecule type" value="Genomic_DNA"/>
</dbReference>
<protein>
    <submittedName>
        <fullName evidence="2">Uncharacterized protein</fullName>
    </submittedName>
</protein>
<feature type="region of interest" description="Disordered" evidence="1">
    <location>
        <begin position="1"/>
        <end position="64"/>
    </location>
</feature>
<evidence type="ECO:0000256" key="1">
    <source>
        <dbReference type="SAM" id="MobiDB-lite"/>
    </source>
</evidence>
<sequence>MISKNSNSVREESDKKDESYGPWMIVEKKLRQRARDNSQKATGFHGKDKEVSRINGKNNRNFNKEITDGDFVAIRSLKGKEIINGKQHGHKSGVNPNDRADQPGRVVQPSLAATEIYSRTLTAEAASSTSIDRNSHKEPGKSSNPLLPTVISKGNEPKAVTMAVGHLDSDRHSAVTFLENKSVTSRKSVSPTNSPLVLPQEGVTDLGKKNKMKRTYNINKHSKHLHGSNTRFKNSGSRKVSLKKSIEQLAENITTFSKENLDSGVSTRTDNNLGGVSNPKQQEFNFKQNISFTEQFF</sequence>
<reference evidence="2 3" key="1">
    <citation type="submission" date="2023-03" db="EMBL/GenBank/DDBJ databases">
        <title>WGS of Gossypium arboreum.</title>
        <authorList>
            <person name="Yu D."/>
        </authorList>
    </citation>
    <scope>NUCLEOTIDE SEQUENCE [LARGE SCALE GENOMIC DNA]</scope>
    <source>
        <tissue evidence="2">Leaf</tissue>
    </source>
</reference>
<feature type="compositionally biased region" description="Basic and acidic residues" evidence="1">
    <location>
        <begin position="9"/>
        <end position="19"/>
    </location>
</feature>
<feature type="compositionally biased region" description="Basic and acidic residues" evidence="1">
    <location>
        <begin position="26"/>
        <end position="38"/>
    </location>
</feature>
<comment type="caution">
    <text evidence="2">The sequence shown here is derived from an EMBL/GenBank/DDBJ whole genome shotgun (WGS) entry which is preliminary data.</text>
</comment>
<gene>
    <name evidence="2" type="ORF">PVK06_022560</name>
</gene>
<accession>A0ABR0P8R1</accession>
<feature type="region of interest" description="Disordered" evidence="1">
    <location>
        <begin position="83"/>
        <end position="105"/>
    </location>
</feature>
<dbReference type="Proteomes" id="UP001358586">
    <property type="component" value="Chromosome 7"/>
</dbReference>
<feature type="compositionally biased region" description="Polar residues" evidence="1">
    <location>
        <begin position="123"/>
        <end position="132"/>
    </location>
</feature>
<evidence type="ECO:0000313" key="3">
    <source>
        <dbReference type="Proteomes" id="UP001358586"/>
    </source>
</evidence>
<name>A0ABR0P8R1_GOSAR</name>
<feature type="region of interest" description="Disordered" evidence="1">
    <location>
        <begin position="123"/>
        <end position="148"/>
    </location>
</feature>
<proteinExistence type="predicted"/>
<keyword evidence="3" id="KW-1185">Reference proteome</keyword>